<proteinExistence type="predicted"/>
<gene>
    <name evidence="2" type="ORF">SAMN05444000_10119</name>
</gene>
<feature type="chain" id="PRO_5012545114" description="Lipoprotein" evidence="1">
    <location>
        <begin position="21"/>
        <end position="221"/>
    </location>
</feature>
<reference evidence="3" key="1">
    <citation type="submission" date="2016-11" db="EMBL/GenBank/DDBJ databases">
        <authorList>
            <person name="Varghese N."/>
            <person name="Submissions S."/>
        </authorList>
    </citation>
    <scope>NUCLEOTIDE SEQUENCE [LARGE SCALE GENOMIC DNA]</scope>
    <source>
        <strain evidence="3">DSM 100564</strain>
    </source>
</reference>
<sequence>MRKTVVLAAALSMVAGLTSASETMPVPENCEVKASVHRDSCIVSNYVQCGDLTEVHSFLRGELTDTHIFGPDWDLVAYMADGGRTDVRVVEGSAPEASLSSALATGESLGERDLTFSTGVLKGNVLHMESTLLMSKEEIVISGQTFVTGTLSRKMTVKKNGVTSQYDFTVYATPDASLLIEGVAEVDQFGSKNRLEWTPRKIALPGEIGFGVTTSLVGCDG</sequence>
<evidence type="ECO:0000313" key="3">
    <source>
        <dbReference type="Proteomes" id="UP000183982"/>
    </source>
</evidence>
<keyword evidence="1" id="KW-0732">Signal</keyword>
<evidence type="ECO:0008006" key="4">
    <source>
        <dbReference type="Google" id="ProtNLM"/>
    </source>
</evidence>
<dbReference type="EMBL" id="FQZQ01000001">
    <property type="protein sequence ID" value="SHI38757.1"/>
    <property type="molecule type" value="Genomic_DNA"/>
</dbReference>
<dbReference type="STRING" id="1470563.SAMN05444000_10119"/>
<accession>A0A1M6AQT4</accession>
<feature type="signal peptide" evidence="1">
    <location>
        <begin position="1"/>
        <end position="20"/>
    </location>
</feature>
<dbReference type="Proteomes" id="UP000183982">
    <property type="component" value="Unassembled WGS sequence"/>
</dbReference>
<organism evidence="2 3">
    <name type="scientific">Shimia gijangensis</name>
    <dbReference type="NCBI Taxonomy" id="1470563"/>
    <lineage>
        <taxon>Bacteria</taxon>
        <taxon>Pseudomonadati</taxon>
        <taxon>Pseudomonadota</taxon>
        <taxon>Alphaproteobacteria</taxon>
        <taxon>Rhodobacterales</taxon>
        <taxon>Roseobacteraceae</taxon>
    </lineage>
</organism>
<dbReference type="AlphaFoldDB" id="A0A1M6AQT4"/>
<name>A0A1M6AQT4_9RHOB</name>
<protein>
    <recommendedName>
        <fullName evidence="4">Lipoprotein</fullName>
    </recommendedName>
</protein>
<dbReference type="RefSeq" id="WP_139280599.1">
    <property type="nucleotide sequence ID" value="NZ_FQZQ01000001.1"/>
</dbReference>
<evidence type="ECO:0000256" key="1">
    <source>
        <dbReference type="SAM" id="SignalP"/>
    </source>
</evidence>
<keyword evidence="3" id="KW-1185">Reference proteome</keyword>
<evidence type="ECO:0000313" key="2">
    <source>
        <dbReference type="EMBL" id="SHI38757.1"/>
    </source>
</evidence>
<dbReference type="OrthoDB" id="7825578at2"/>